<keyword evidence="7" id="KW-1185">Reference proteome</keyword>
<gene>
    <name evidence="6" type="ORF">EOD43_00980</name>
</gene>
<comment type="subcellular location">
    <subcellularLocation>
        <location evidence="1">Cytoplasm</location>
    </subcellularLocation>
</comment>
<dbReference type="InterPro" id="IPR053924">
    <property type="entry name" value="RecX_HTH_2nd"/>
</dbReference>
<dbReference type="OrthoDB" id="7432442at2"/>
<evidence type="ECO:0000256" key="1">
    <source>
        <dbReference type="ARBA" id="ARBA00004496"/>
    </source>
</evidence>
<dbReference type="Pfam" id="PF02631">
    <property type="entry name" value="RecX_HTH2"/>
    <property type="match status" value="1"/>
</dbReference>
<name>A0A437M4M6_9SPHN</name>
<dbReference type="AlphaFoldDB" id="A0A437M4M6"/>
<dbReference type="EMBL" id="SACN01000001">
    <property type="protein sequence ID" value="RVT92536.1"/>
    <property type="molecule type" value="Genomic_DNA"/>
</dbReference>
<evidence type="ECO:0000256" key="4">
    <source>
        <dbReference type="ARBA" id="ARBA00022490"/>
    </source>
</evidence>
<dbReference type="Proteomes" id="UP000282971">
    <property type="component" value="Unassembled WGS sequence"/>
</dbReference>
<organism evidence="6 7">
    <name type="scientific">Sphingomonas crocodyli</name>
    <dbReference type="NCBI Taxonomy" id="1979270"/>
    <lineage>
        <taxon>Bacteria</taxon>
        <taxon>Pseudomonadati</taxon>
        <taxon>Pseudomonadota</taxon>
        <taxon>Alphaproteobacteria</taxon>
        <taxon>Sphingomonadales</taxon>
        <taxon>Sphingomonadaceae</taxon>
        <taxon>Sphingomonas</taxon>
    </lineage>
</organism>
<comment type="similarity">
    <text evidence="2">Belongs to the RecX family.</text>
</comment>
<evidence type="ECO:0000256" key="2">
    <source>
        <dbReference type="ARBA" id="ARBA00009695"/>
    </source>
</evidence>
<dbReference type="Gene3D" id="1.10.10.10">
    <property type="entry name" value="Winged helix-like DNA-binding domain superfamily/Winged helix DNA-binding domain"/>
    <property type="match status" value="1"/>
</dbReference>
<dbReference type="GO" id="GO:0005737">
    <property type="term" value="C:cytoplasm"/>
    <property type="evidence" value="ECO:0007669"/>
    <property type="project" value="UniProtKB-SubCell"/>
</dbReference>
<reference evidence="6 7" key="1">
    <citation type="submission" date="2019-01" db="EMBL/GenBank/DDBJ databases">
        <authorList>
            <person name="Chen W.-M."/>
        </authorList>
    </citation>
    <scope>NUCLEOTIDE SEQUENCE [LARGE SCALE GENOMIC DNA]</scope>
    <source>
        <strain evidence="6 7">CCP-7</strain>
    </source>
</reference>
<proteinExistence type="inferred from homology"/>
<feature type="domain" description="RecX second three-helical" evidence="5">
    <location>
        <begin position="75"/>
        <end position="114"/>
    </location>
</feature>
<evidence type="ECO:0000313" key="6">
    <source>
        <dbReference type="EMBL" id="RVT92536.1"/>
    </source>
</evidence>
<protein>
    <recommendedName>
        <fullName evidence="3">Regulatory protein RecX</fullName>
    </recommendedName>
</protein>
<accession>A0A437M4M6</accession>
<evidence type="ECO:0000259" key="5">
    <source>
        <dbReference type="Pfam" id="PF02631"/>
    </source>
</evidence>
<evidence type="ECO:0000313" key="7">
    <source>
        <dbReference type="Proteomes" id="UP000282971"/>
    </source>
</evidence>
<dbReference type="InterPro" id="IPR036388">
    <property type="entry name" value="WH-like_DNA-bd_sf"/>
</dbReference>
<evidence type="ECO:0000256" key="3">
    <source>
        <dbReference type="ARBA" id="ARBA00018111"/>
    </source>
</evidence>
<sequence>MAQRWRMPYETRKPRPYDRAGLDRIALAYVGRYATTRAKLADYLRRKLREHGWAGEGPAPVDAIVDRMRELRYVDDESFARSRADSLSRRGYGGRRIAAALAAAGIDRDVAADAAPDEEQAEAAAIAFARRKRIGPFATGTVDRESRNRALAAMLRAGHNPAIARRIIDLDPSLDGTELDDWP</sequence>
<comment type="caution">
    <text evidence="6">The sequence shown here is derived from an EMBL/GenBank/DDBJ whole genome shotgun (WGS) entry which is preliminary data.</text>
</comment>
<keyword evidence="4" id="KW-0963">Cytoplasm</keyword>